<dbReference type="AlphaFoldDB" id="A0A1X7A438"/>
<keyword evidence="3" id="KW-0732">Signal</keyword>
<evidence type="ECO:0000256" key="3">
    <source>
        <dbReference type="SAM" id="SignalP"/>
    </source>
</evidence>
<dbReference type="InterPro" id="IPR008972">
    <property type="entry name" value="Cupredoxin"/>
</dbReference>
<dbReference type="PANTHER" id="PTHR38439:SF3">
    <property type="entry name" value="COPPER-RESISTANT CUPROPROTEIN COPI"/>
    <property type="match status" value="1"/>
</dbReference>
<dbReference type="InterPro" id="IPR000923">
    <property type="entry name" value="BlueCu_1"/>
</dbReference>
<dbReference type="Proteomes" id="UP000240624">
    <property type="component" value="Unassembled WGS sequence"/>
</dbReference>
<reference evidence="6 7" key="1">
    <citation type="submission" date="2017-03" db="EMBL/GenBank/DDBJ databases">
        <authorList>
            <person name="Afonso C.L."/>
            <person name="Miller P.J."/>
            <person name="Scott M.A."/>
            <person name="Spackman E."/>
            <person name="Goraichik I."/>
            <person name="Dimitrov K.M."/>
            <person name="Suarez D.L."/>
            <person name="Swayne D.E."/>
        </authorList>
    </citation>
    <scope>NUCLEOTIDE SEQUENCE [LARGE SCALE GENOMIC DNA]</scope>
    <source>
        <strain evidence="6 7">CECT 8367</strain>
    </source>
</reference>
<dbReference type="EMBL" id="PYGB01000019">
    <property type="protein sequence ID" value="PSK80823.1"/>
    <property type="molecule type" value="Genomic_DNA"/>
</dbReference>
<dbReference type="InterPro" id="IPR050845">
    <property type="entry name" value="Cu-binding_ET"/>
</dbReference>
<dbReference type="GO" id="GO:0005507">
    <property type="term" value="F:copper ion binding"/>
    <property type="evidence" value="ECO:0007669"/>
    <property type="project" value="InterPro"/>
</dbReference>
<dbReference type="PANTHER" id="PTHR38439">
    <property type="entry name" value="AURACYANIN-B"/>
    <property type="match status" value="1"/>
</dbReference>
<proteinExistence type="predicted"/>
<evidence type="ECO:0000313" key="8">
    <source>
        <dbReference type="Proteomes" id="UP000240624"/>
    </source>
</evidence>
<accession>A0A1X7A438</accession>
<evidence type="ECO:0000313" key="6">
    <source>
        <dbReference type="EMBL" id="SLN69675.1"/>
    </source>
</evidence>
<dbReference type="Pfam" id="PF00127">
    <property type="entry name" value="Copper-bind"/>
    <property type="match status" value="1"/>
</dbReference>
<evidence type="ECO:0000256" key="1">
    <source>
        <dbReference type="ARBA" id="ARBA00022723"/>
    </source>
</evidence>
<evidence type="ECO:0000313" key="7">
    <source>
        <dbReference type="Proteomes" id="UP000193495"/>
    </source>
</evidence>
<keyword evidence="2" id="KW-0186">Copper</keyword>
<sequence>MKSLITALAFVPLAGGALAGPGHGSAQGIGEPGDPAKVDRTVEIAMDEMSYTPASVEVTAGETIRFVVSNEGLLIHEFNLGTPDSWAAHEDEMQAMMREGMMNMRRVDHEKMQEMGMAHDDPNSVLLEPGESGEIVWTFPEDGQVGYACNVPGHLEAGMKGEVELGAS</sequence>
<gene>
    <name evidence="5" type="ORF">CLV79_11910</name>
    <name evidence="6" type="ORF">LOS8367_03498</name>
</gene>
<evidence type="ECO:0000259" key="4">
    <source>
        <dbReference type="Pfam" id="PF00127"/>
    </source>
</evidence>
<dbReference type="Proteomes" id="UP000193495">
    <property type="component" value="Unassembled WGS sequence"/>
</dbReference>
<dbReference type="Gene3D" id="2.60.40.420">
    <property type="entry name" value="Cupredoxins - blue copper proteins"/>
    <property type="match status" value="1"/>
</dbReference>
<feature type="chain" id="PRO_5044568360" evidence="3">
    <location>
        <begin position="20"/>
        <end position="168"/>
    </location>
</feature>
<dbReference type="EMBL" id="FWFY01000017">
    <property type="protein sequence ID" value="SLN69675.1"/>
    <property type="molecule type" value="Genomic_DNA"/>
</dbReference>
<reference evidence="5 8" key="2">
    <citation type="submission" date="2018-03" db="EMBL/GenBank/DDBJ databases">
        <title>Genomic Encyclopedia of Archaeal and Bacterial Type Strains, Phase II (KMG-II): from individual species to whole genera.</title>
        <authorList>
            <person name="Goeker M."/>
        </authorList>
    </citation>
    <scope>NUCLEOTIDE SEQUENCE [LARGE SCALE GENOMIC DNA]</scope>
    <source>
        <strain evidence="5 8">DSM 29956</strain>
    </source>
</reference>
<name>A0A1X7A438_9RHOB</name>
<keyword evidence="1" id="KW-0479">Metal-binding</keyword>
<evidence type="ECO:0000256" key="2">
    <source>
        <dbReference type="ARBA" id="ARBA00023008"/>
    </source>
</evidence>
<dbReference type="OrthoDB" id="9816061at2"/>
<keyword evidence="8" id="KW-1185">Reference proteome</keyword>
<feature type="domain" description="Blue (type 1) copper" evidence="4">
    <location>
        <begin position="42"/>
        <end position="165"/>
    </location>
</feature>
<organism evidence="6 7">
    <name type="scientific">Limimaricola soesokkakensis</name>
    <dbReference type="NCBI Taxonomy" id="1343159"/>
    <lineage>
        <taxon>Bacteria</taxon>
        <taxon>Pseudomonadati</taxon>
        <taxon>Pseudomonadota</taxon>
        <taxon>Alphaproteobacteria</taxon>
        <taxon>Rhodobacterales</taxon>
        <taxon>Paracoccaceae</taxon>
        <taxon>Limimaricola</taxon>
    </lineage>
</organism>
<feature type="signal peptide" evidence="3">
    <location>
        <begin position="1"/>
        <end position="19"/>
    </location>
</feature>
<protein>
    <submittedName>
        <fullName evidence="6">Copper binding proteins, plastocyanin/azurin family</fullName>
    </submittedName>
    <submittedName>
        <fullName evidence="5">Putative cupredoxin-like copper-binding protein</fullName>
    </submittedName>
</protein>
<dbReference type="GO" id="GO:0009055">
    <property type="term" value="F:electron transfer activity"/>
    <property type="evidence" value="ECO:0007669"/>
    <property type="project" value="InterPro"/>
</dbReference>
<dbReference type="SUPFAM" id="SSF49503">
    <property type="entry name" value="Cupredoxins"/>
    <property type="match status" value="1"/>
</dbReference>
<dbReference type="RefSeq" id="WP_085897801.1">
    <property type="nucleotide sequence ID" value="NZ_FWFY01000017.1"/>
</dbReference>
<evidence type="ECO:0000313" key="5">
    <source>
        <dbReference type="EMBL" id="PSK80823.1"/>
    </source>
</evidence>